<sequence length="253" mass="26493">MIAASMALRNVLLLILSALSLARAETCYWPNGKAATENYHPCPSSKVCCATGEACLSNGLCYGAKLNIAYRGACTDKSWPIAECTRICYEEIQDGWANLYACPNNTNQVFTCGAPGWASSVCEANLGNVTWPSGEVSLAKISNTTASSSTTSAPTANTAASWRTESATNAAESNGSSDQTVALGAGLGVGLGVPLLLISIFLFVFWRRSKKKAAQAYAAYPPVVAEQKGSYVGTTKVGGELEGSQPIPRELEG</sequence>
<name>A0A5N5XCP0_9EURO</name>
<reference evidence="3 4" key="1">
    <citation type="submission" date="2019-04" db="EMBL/GenBank/DDBJ databases">
        <title>Friends and foes A comparative genomics study of 23 Aspergillus species from section Flavi.</title>
        <authorList>
            <consortium name="DOE Joint Genome Institute"/>
            <person name="Kjaerbolling I."/>
            <person name="Vesth T."/>
            <person name="Frisvad J.C."/>
            <person name="Nybo J.L."/>
            <person name="Theobald S."/>
            <person name="Kildgaard S."/>
            <person name="Isbrandt T."/>
            <person name="Kuo A."/>
            <person name="Sato A."/>
            <person name="Lyhne E.K."/>
            <person name="Kogle M.E."/>
            <person name="Wiebenga A."/>
            <person name="Kun R.S."/>
            <person name="Lubbers R.J."/>
            <person name="Makela M.R."/>
            <person name="Barry K."/>
            <person name="Chovatia M."/>
            <person name="Clum A."/>
            <person name="Daum C."/>
            <person name="Haridas S."/>
            <person name="He G."/>
            <person name="LaButti K."/>
            <person name="Lipzen A."/>
            <person name="Mondo S."/>
            <person name="Riley R."/>
            <person name="Salamov A."/>
            <person name="Simmons B.A."/>
            <person name="Magnuson J.K."/>
            <person name="Henrissat B."/>
            <person name="Mortensen U.H."/>
            <person name="Larsen T.O."/>
            <person name="Devries R.P."/>
            <person name="Grigoriev I.V."/>
            <person name="Machida M."/>
            <person name="Baker S.E."/>
            <person name="Andersen M.R."/>
        </authorList>
    </citation>
    <scope>NUCLEOTIDE SEQUENCE [LARGE SCALE GENOMIC DNA]</scope>
    <source>
        <strain evidence="3 4">CBS 151.66</strain>
    </source>
</reference>
<feature type="transmembrane region" description="Helical" evidence="1">
    <location>
        <begin position="181"/>
        <end position="206"/>
    </location>
</feature>
<keyword evidence="2" id="KW-0732">Signal</keyword>
<accession>A0A5N5XCP0</accession>
<protein>
    <recommendedName>
        <fullName evidence="5">Mid2 domain-containing protein</fullName>
    </recommendedName>
</protein>
<evidence type="ECO:0000313" key="4">
    <source>
        <dbReference type="Proteomes" id="UP000326565"/>
    </source>
</evidence>
<evidence type="ECO:0008006" key="5">
    <source>
        <dbReference type="Google" id="ProtNLM"/>
    </source>
</evidence>
<organism evidence="3 4">
    <name type="scientific">Aspergillus leporis</name>
    <dbReference type="NCBI Taxonomy" id="41062"/>
    <lineage>
        <taxon>Eukaryota</taxon>
        <taxon>Fungi</taxon>
        <taxon>Dikarya</taxon>
        <taxon>Ascomycota</taxon>
        <taxon>Pezizomycotina</taxon>
        <taxon>Eurotiomycetes</taxon>
        <taxon>Eurotiomycetidae</taxon>
        <taxon>Eurotiales</taxon>
        <taxon>Aspergillaceae</taxon>
        <taxon>Aspergillus</taxon>
        <taxon>Aspergillus subgen. Circumdati</taxon>
    </lineage>
</organism>
<keyword evidence="1" id="KW-0812">Transmembrane</keyword>
<dbReference type="AlphaFoldDB" id="A0A5N5XCP0"/>
<keyword evidence="4" id="KW-1185">Reference proteome</keyword>
<dbReference type="OrthoDB" id="5215637at2759"/>
<evidence type="ECO:0000313" key="3">
    <source>
        <dbReference type="EMBL" id="KAB8078489.1"/>
    </source>
</evidence>
<dbReference type="Proteomes" id="UP000326565">
    <property type="component" value="Unassembled WGS sequence"/>
</dbReference>
<evidence type="ECO:0000256" key="2">
    <source>
        <dbReference type="SAM" id="SignalP"/>
    </source>
</evidence>
<proteinExistence type="predicted"/>
<feature type="signal peptide" evidence="2">
    <location>
        <begin position="1"/>
        <end position="24"/>
    </location>
</feature>
<feature type="chain" id="PRO_5024944513" description="Mid2 domain-containing protein" evidence="2">
    <location>
        <begin position="25"/>
        <end position="253"/>
    </location>
</feature>
<gene>
    <name evidence="3" type="ORF">BDV29DRAFT_166069</name>
</gene>
<keyword evidence="1" id="KW-1133">Transmembrane helix</keyword>
<dbReference type="EMBL" id="ML732157">
    <property type="protein sequence ID" value="KAB8078489.1"/>
    <property type="molecule type" value="Genomic_DNA"/>
</dbReference>
<evidence type="ECO:0000256" key="1">
    <source>
        <dbReference type="SAM" id="Phobius"/>
    </source>
</evidence>
<keyword evidence="1" id="KW-0472">Membrane</keyword>